<evidence type="ECO:0000256" key="1">
    <source>
        <dbReference type="ARBA" id="ARBA00022679"/>
    </source>
</evidence>
<dbReference type="Proteomes" id="UP000823486">
    <property type="component" value="Unassembled WGS sequence"/>
</dbReference>
<name>A0ABS2QFT9_9BACI</name>
<reference evidence="4 5" key="1">
    <citation type="submission" date="2021-01" db="EMBL/GenBank/DDBJ databases">
        <title>Genomic Encyclopedia of Type Strains, Phase IV (KMG-IV): sequencing the most valuable type-strain genomes for metagenomic binning, comparative biology and taxonomic classification.</title>
        <authorList>
            <person name="Goeker M."/>
        </authorList>
    </citation>
    <scope>NUCLEOTIDE SEQUENCE [LARGE SCALE GENOMIC DNA]</scope>
    <source>
        <strain evidence="4 5">DSM 105482</strain>
    </source>
</reference>
<comment type="caution">
    <text evidence="4">The sequence shown here is derived from an EMBL/GenBank/DDBJ whole genome shotgun (WGS) entry which is preliminary data.</text>
</comment>
<feature type="domain" description="N-acetyltransferase" evidence="3">
    <location>
        <begin position="2"/>
        <end position="152"/>
    </location>
</feature>
<dbReference type="Pfam" id="PF13508">
    <property type="entry name" value="Acetyltransf_7"/>
    <property type="match status" value="1"/>
</dbReference>
<evidence type="ECO:0000313" key="5">
    <source>
        <dbReference type="Proteomes" id="UP000823486"/>
    </source>
</evidence>
<dbReference type="PROSITE" id="PS51186">
    <property type="entry name" value="GNAT"/>
    <property type="match status" value="1"/>
</dbReference>
<accession>A0ABS2QFT9</accession>
<dbReference type="EMBL" id="JAFBFI010000002">
    <property type="protein sequence ID" value="MBM7691166.1"/>
    <property type="molecule type" value="Genomic_DNA"/>
</dbReference>
<keyword evidence="2" id="KW-0012">Acyltransferase</keyword>
<gene>
    <name evidence="4" type="ORF">JOC77_000571</name>
</gene>
<dbReference type="Gene3D" id="3.40.630.30">
    <property type="match status" value="1"/>
</dbReference>
<dbReference type="CDD" id="cd04301">
    <property type="entry name" value="NAT_SF"/>
    <property type="match status" value="1"/>
</dbReference>
<keyword evidence="5" id="KW-1185">Reference proteome</keyword>
<proteinExistence type="predicted"/>
<evidence type="ECO:0000313" key="4">
    <source>
        <dbReference type="EMBL" id="MBM7691166.1"/>
    </source>
</evidence>
<dbReference type="InterPro" id="IPR000182">
    <property type="entry name" value="GNAT_dom"/>
</dbReference>
<dbReference type="RefSeq" id="WP_239558558.1">
    <property type="nucleotide sequence ID" value="NZ_JAFBFI010000002.1"/>
</dbReference>
<dbReference type="SUPFAM" id="SSF55729">
    <property type="entry name" value="Acyl-CoA N-acyltransferases (Nat)"/>
    <property type="match status" value="1"/>
</dbReference>
<dbReference type="PANTHER" id="PTHR43800">
    <property type="entry name" value="PEPTIDYL-LYSINE N-ACETYLTRANSFERASE YJAB"/>
    <property type="match status" value="1"/>
</dbReference>
<evidence type="ECO:0000259" key="3">
    <source>
        <dbReference type="PROSITE" id="PS51186"/>
    </source>
</evidence>
<organism evidence="4 5">
    <name type="scientific">Peribacillus deserti</name>
    <dbReference type="NCBI Taxonomy" id="673318"/>
    <lineage>
        <taxon>Bacteria</taxon>
        <taxon>Bacillati</taxon>
        <taxon>Bacillota</taxon>
        <taxon>Bacilli</taxon>
        <taxon>Bacillales</taxon>
        <taxon>Bacillaceae</taxon>
        <taxon>Peribacillus</taxon>
    </lineage>
</organism>
<sequence>MGNIMEAAVSDSSEILTLQKKAFLSEAELLGNYDIKPLHETILYVEKAFQLNTVLKFVVNGQIVGSVRAFEKEGTCYISKLMVHPEHQNKGIGRELMLHIESMFPEVRYELITVKKCAKNISFYEKLGYKGYKTKKLEGEEALFLCMEKKRH</sequence>
<dbReference type="InterPro" id="IPR016181">
    <property type="entry name" value="Acyl_CoA_acyltransferase"/>
</dbReference>
<keyword evidence="1" id="KW-0808">Transferase</keyword>
<protein>
    <submittedName>
        <fullName evidence="4">Ribosomal protein S18 acetylase RimI-like enzyme</fullName>
    </submittedName>
</protein>
<dbReference type="PANTHER" id="PTHR43800:SF1">
    <property type="entry name" value="PEPTIDYL-LYSINE N-ACETYLTRANSFERASE YJAB"/>
    <property type="match status" value="1"/>
</dbReference>
<evidence type="ECO:0000256" key="2">
    <source>
        <dbReference type="ARBA" id="ARBA00023315"/>
    </source>
</evidence>